<gene>
    <name evidence="1" type="ORF">FLSS-3_0009</name>
</gene>
<reference evidence="1" key="1">
    <citation type="journal article" date="2013" name="Syst. Appl. Microbiol.">
        <title>New insights into the archaeal diversity of a hypersaline microbial mat obtained by a metagenomic approach.</title>
        <authorList>
            <person name="Lopez-Lopez A."/>
            <person name="Richter M."/>
            <person name="Pena A."/>
            <person name="Tamames J."/>
            <person name="Rossello-Mora R."/>
        </authorList>
    </citation>
    <scope>NUCLEOTIDE SEQUENCE</scope>
</reference>
<protein>
    <submittedName>
        <fullName evidence="1">Secreted protein</fullName>
    </submittedName>
</protein>
<dbReference type="PROSITE" id="PS51257">
    <property type="entry name" value="PROKAR_LIPOPROTEIN"/>
    <property type="match status" value="1"/>
</dbReference>
<dbReference type="AlphaFoldDB" id="M1QA88"/>
<accession>M1QA88</accession>
<name>M1QA88_9ZZZZ</name>
<sequence length="314" mass="37399">MTNIKRYYIIILLVLIIILSFSCLVNASAEKVYDLLLNNIKKGDLSRSYYWSETLIKDFPDSHELEKTKWLQYPILSAKIEVYNALLEGIYYNKSLSVQNINKALKKCEYPFVESILFRRVNENFLEDFNPDKAYEFFDMVEIPSVPENIEMNQAYYNLTKTDSLEEIRTYEELMERFYLNKWIVVFKKLSNNNKQTRNISLIKLAELLNEAVTVRNKDLKISLDLYKEIKNDPEESETRYRIMDDMLYDLKNLETVIDLLDVALNNTPQYSDQKLDIIEIKEKVMGKHATITEYYNKIMKIYYYEILIIDNKN</sequence>
<evidence type="ECO:0000313" key="1">
    <source>
        <dbReference type="EMBL" id="AGF92878.1"/>
    </source>
</evidence>
<proteinExistence type="predicted"/>
<organism evidence="1">
    <name type="scientific">uncultured organism</name>
    <dbReference type="NCBI Taxonomy" id="155900"/>
    <lineage>
        <taxon>unclassified sequences</taxon>
        <taxon>environmental samples</taxon>
    </lineage>
</organism>
<dbReference type="EMBL" id="JX684075">
    <property type="protein sequence ID" value="AGF92878.1"/>
    <property type="molecule type" value="Genomic_DNA"/>
</dbReference>